<evidence type="ECO:0000313" key="2">
    <source>
        <dbReference type="Proteomes" id="UP000824533"/>
    </source>
</evidence>
<sequence>MRCELPDVKRCCFCLPLRRGLLAWGYIRVALIMLLWMPIGAITYFSLGFTGRIDPTLVSIILLLLTDFLFNISFLVAAHTKNFKLLRVYYYYMMVCSVVITIAILVLMGLSFSTRNSPKTLTVGISLALLSLATQGYITILVRSEIKKLENSGQFQFVNNAAQSHVVSNLEMGKTGADLMPYPEEGKETSLVQLSIIKMRCELPDPKRCCFCIPLRRGLLAWGYIRVVFAGTASNNYVLNFFQVLTLLLWLPLGVLFHFSFLIRGSKNFKLLRVYYYYMMVFTVVITIVIIVLMGLSVEDSPIALESGISLAVLSFATQSYITILVRSEIKKLENSGQVQFMNNEAQSQVVSNLEMADTGVKEKNNIPKKGSMVFS</sequence>
<accession>A0ACC1CJR0</accession>
<reference evidence="1 2" key="1">
    <citation type="journal article" date="2021" name="Front. Genet.">
        <title>Chromosome-Level Genome Assembly Reveals Significant Gene Expansion in the Toll and IMD Signaling Pathways of Dendrolimus kikuchii.</title>
        <authorList>
            <person name="Zhou J."/>
            <person name="Wu P."/>
            <person name="Xiong Z."/>
            <person name="Liu N."/>
            <person name="Zhao N."/>
            <person name="Ji M."/>
            <person name="Qiu Y."/>
            <person name="Yang B."/>
        </authorList>
    </citation>
    <scope>NUCLEOTIDE SEQUENCE [LARGE SCALE GENOMIC DNA]</scope>
    <source>
        <strain evidence="1">Ann1</strain>
    </source>
</reference>
<keyword evidence="2" id="KW-1185">Reference proteome</keyword>
<dbReference type="EMBL" id="CM034409">
    <property type="protein sequence ID" value="KAJ0171684.1"/>
    <property type="molecule type" value="Genomic_DNA"/>
</dbReference>
<name>A0ACC1CJR0_9NEOP</name>
<proteinExistence type="predicted"/>
<gene>
    <name evidence="1" type="ORF">K1T71_012447</name>
</gene>
<organism evidence="1 2">
    <name type="scientific">Dendrolimus kikuchii</name>
    <dbReference type="NCBI Taxonomy" id="765133"/>
    <lineage>
        <taxon>Eukaryota</taxon>
        <taxon>Metazoa</taxon>
        <taxon>Ecdysozoa</taxon>
        <taxon>Arthropoda</taxon>
        <taxon>Hexapoda</taxon>
        <taxon>Insecta</taxon>
        <taxon>Pterygota</taxon>
        <taxon>Neoptera</taxon>
        <taxon>Endopterygota</taxon>
        <taxon>Lepidoptera</taxon>
        <taxon>Glossata</taxon>
        <taxon>Ditrysia</taxon>
        <taxon>Bombycoidea</taxon>
        <taxon>Lasiocampidae</taxon>
        <taxon>Dendrolimus</taxon>
    </lineage>
</organism>
<dbReference type="Proteomes" id="UP000824533">
    <property type="component" value="Linkage Group LG23"/>
</dbReference>
<evidence type="ECO:0000313" key="1">
    <source>
        <dbReference type="EMBL" id="KAJ0171684.1"/>
    </source>
</evidence>
<protein>
    <submittedName>
        <fullName evidence="1">Uncharacterized protein</fullName>
    </submittedName>
</protein>
<comment type="caution">
    <text evidence="1">The sequence shown here is derived from an EMBL/GenBank/DDBJ whole genome shotgun (WGS) entry which is preliminary data.</text>
</comment>